<dbReference type="NCBIfam" id="TIGR02957">
    <property type="entry name" value="SigX4"/>
    <property type="match status" value="1"/>
</dbReference>
<dbReference type="Proteomes" id="UP000190341">
    <property type="component" value="Unassembled WGS sequence"/>
</dbReference>
<dbReference type="AlphaFoldDB" id="A0A1T5LVQ7"/>
<dbReference type="NCBIfam" id="TIGR02937">
    <property type="entry name" value="sigma70-ECF"/>
    <property type="match status" value="1"/>
</dbReference>
<proteinExistence type="predicted"/>
<evidence type="ECO:0000259" key="3">
    <source>
        <dbReference type="Pfam" id="PF08281"/>
    </source>
</evidence>
<accession>A0A1T5LVQ7</accession>
<dbReference type="InterPro" id="IPR013249">
    <property type="entry name" value="RNA_pol_sigma70_r4_t2"/>
</dbReference>
<dbReference type="SUPFAM" id="SSF88946">
    <property type="entry name" value="Sigma2 domain of RNA polymerase sigma factors"/>
    <property type="match status" value="1"/>
</dbReference>
<dbReference type="SUPFAM" id="SSF88659">
    <property type="entry name" value="Sigma3 and sigma4 domains of RNA polymerase sigma factors"/>
    <property type="match status" value="1"/>
</dbReference>
<evidence type="ECO:0000313" key="5">
    <source>
        <dbReference type="Proteomes" id="UP000190341"/>
    </source>
</evidence>
<dbReference type="Pfam" id="PF04542">
    <property type="entry name" value="Sigma70_r2"/>
    <property type="match status" value="1"/>
</dbReference>
<organism evidence="4 5">
    <name type="scientific">Pseudoxanthomonas indica</name>
    <dbReference type="NCBI Taxonomy" id="428993"/>
    <lineage>
        <taxon>Bacteria</taxon>
        <taxon>Pseudomonadati</taxon>
        <taxon>Pseudomonadota</taxon>
        <taxon>Gammaproteobacteria</taxon>
        <taxon>Lysobacterales</taxon>
        <taxon>Lysobacteraceae</taxon>
        <taxon>Pseudoxanthomonas</taxon>
    </lineage>
</organism>
<dbReference type="Gene3D" id="1.10.10.10">
    <property type="entry name" value="Winged helix-like DNA-binding domain superfamily/Winged helix DNA-binding domain"/>
    <property type="match status" value="1"/>
</dbReference>
<dbReference type="InterPro" id="IPR032710">
    <property type="entry name" value="NTF2-like_dom_sf"/>
</dbReference>
<evidence type="ECO:0000256" key="1">
    <source>
        <dbReference type="ARBA" id="ARBA00011344"/>
    </source>
</evidence>
<protein>
    <submittedName>
        <fullName evidence="4">RNA polymerase sigma-70 factor, ECF subfamily</fullName>
    </submittedName>
</protein>
<keyword evidence="5" id="KW-1185">Reference proteome</keyword>
<dbReference type="InterPro" id="IPR013324">
    <property type="entry name" value="RNA_pol_sigma_r3/r4-like"/>
</dbReference>
<dbReference type="GO" id="GO:0016987">
    <property type="term" value="F:sigma factor activity"/>
    <property type="evidence" value="ECO:0007669"/>
    <property type="project" value="InterPro"/>
</dbReference>
<name>A0A1T5LVQ7_9GAMM</name>
<dbReference type="EMBL" id="FUZV01000002">
    <property type="protein sequence ID" value="SKC80090.1"/>
    <property type="molecule type" value="Genomic_DNA"/>
</dbReference>
<feature type="domain" description="RNA polymerase sigma-70 region 2" evidence="2">
    <location>
        <begin position="37"/>
        <end position="100"/>
    </location>
</feature>
<dbReference type="InterPro" id="IPR052704">
    <property type="entry name" value="ECF_Sigma-70_Domain"/>
</dbReference>
<evidence type="ECO:0000259" key="2">
    <source>
        <dbReference type="Pfam" id="PF04542"/>
    </source>
</evidence>
<sequence length="324" mass="36109">MGGRSVGPTSAPTLAFLRHNRSFCHDLVDMEDAIDTFSQLRPRLLGVAYRMLGSMAEAEDVVQDVWLGWNEAAQSQIADATAWLVTTTTRRSIDRLRKARVDREQYVGIWLPEPVLTDGPPTPEELQESASDLSIAFLTVLERLAPEARAAFLLRDVLDVDYPVIAATLDKSEAAVRQIVHRARNQLREERPRYAVSAQAHQRVLRQFAQAWSNSDFQAMKALMADEATLVGDGGGIVTSFPKPMVGGLRIAQLLFASTLRPQRGMRIELAMINGELGLLRYFGEQLESAQSYEIDGEHIVGIKVQRNPNKLQRVISLQSLPLH</sequence>
<dbReference type="InterPro" id="IPR007627">
    <property type="entry name" value="RNA_pol_sigma70_r2"/>
</dbReference>
<dbReference type="InterPro" id="IPR014303">
    <property type="entry name" value="RNA_pol_sigma-70_ECF"/>
</dbReference>
<dbReference type="GO" id="GO:0006352">
    <property type="term" value="P:DNA-templated transcription initiation"/>
    <property type="evidence" value="ECO:0007669"/>
    <property type="project" value="InterPro"/>
</dbReference>
<dbReference type="Pfam" id="PF08281">
    <property type="entry name" value="Sigma70_r4_2"/>
    <property type="match status" value="1"/>
</dbReference>
<dbReference type="GO" id="GO:0003677">
    <property type="term" value="F:DNA binding"/>
    <property type="evidence" value="ECO:0007669"/>
    <property type="project" value="InterPro"/>
</dbReference>
<dbReference type="SUPFAM" id="SSF54427">
    <property type="entry name" value="NTF2-like"/>
    <property type="match status" value="1"/>
</dbReference>
<dbReference type="PANTHER" id="PTHR30173:SF36">
    <property type="entry name" value="ECF RNA POLYMERASE SIGMA FACTOR SIGJ"/>
    <property type="match status" value="1"/>
</dbReference>
<dbReference type="STRING" id="428993.SAMN06296058_3202"/>
<dbReference type="NCBIfam" id="NF007214">
    <property type="entry name" value="PRK09636.1"/>
    <property type="match status" value="1"/>
</dbReference>
<dbReference type="InterPro" id="IPR036388">
    <property type="entry name" value="WH-like_DNA-bd_sf"/>
</dbReference>
<dbReference type="Gene3D" id="1.10.1740.10">
    <property type="match status" value="1"/>
</dbReference>
<dbReference type="InterPro" id="IPR014284">
    <property type="entry name" value="RNA_pol_sigma-70_dom"/>
</dbReference>
<comment type="subunit">
    <text evidence="1">Interacts transiently with the RNA polymerase catalytic core formed by RpoA, RpoB, RpoC and RpoZ (2 alpha, 1 beta, 1 beta' and 1 omega subunit) to form the RNA polymerase holoenzyme that can initiate transcription.</text>
</comment>
<reference evidence="4 5" key="1">
    <citation type="submission" date="2017-02" db="EMBL/GenBank/DDBJ databases">
        <authorList>
            <person name="Peterson S.W."/>
        </authorList>
    </citation>
    <scope>NUCLEOTIDE SEQUENCE [LARGE SCALE GENOMIC DNA]</scope>
    <source>
        <strain evidence="4 5">P15</strain>
    </source>
</reference>
<dbReference type="PANTHER" id="PTHR30173">
    <property type="entry name" value="SIGMA 19 FACTOR"/>
    <property type="match status" value="1"/>
</dbReference>
<evidence type="ECO:0000313" key="4">
    <source>
        <dbReference type="EMBL" id="SKC80090.1"/>
    </source>
</evidence>
<dbReference type="InterPro" id="IPR013325">
    <property type="entry name" value="RNA_pol_sigma_r2"/>
</dbReference>
<feature type="domain" description="RNA polymerase sigma factor 70 region 4 type 2" evidence="3">
    <location>
        <begin position="136"/>
        <end position="187"/>
    </location>
</feature>
<gene>
    <name evidence="4" type="ORF">SAMN06296058_3202</name>
</gene>